<reference evidence="3" key="1">
    <citation type="submission" date="2015-02" db="EMBL/GenBank/DDBJ databases">
        <title>Draft Genome of Frankia sp. CpI1-S.</title>
        <authorList>
            <person name="Oshone R.T."/>
            <person name="Ngom M."/>
            <person name="Ghodhbane-Gtari F."/>
            <person name="Gtari M."/>
            <person name="Morris K."/>
            <person name="Thomas K."/>
            <person name="Sen A."/>
            <person name="Tisa L.S."/>
        </authorList>
    </citation>
    <scope>NUCLEOTIDE SEQUENCE [LARGE SCALE GENOMIC DNA]</scope>
    <source>
        <strain evidence="3">CpI1-S</strain>
    </source>
</reference>
<dbReference type="Pfam" id="PF01042">
    <property type="entry name" value="Ribonuc_L-PSP"/>
    <property type="match status" value="1"/>
</dbReference>
<dbReference type="InterPro" id="IPR035959">
    <property type="entry name" value="RutC-like_sf"/>
</dbReference>
<dbReference type="OrthoDB" id="3212792at2"/>
<evidence type="ECO:0000313" key="2">
    <source>
        <dbReference type="EMBL" id="KJE22454.1"/>
    </source>
</evidence>
<gene>
    <name evidence="2" type="ORF">FF36_03146</name>
</gene>
<evidence type="ECO:0000313" key="3">
    <source>
        <dbReference type="Proteomes" id="UP000032545"/>
    </source>
</evidence>
<comment type="caution">
    <text evidence="2">The sequence shown here is derived from an EMBL/GenBank/DDBJ whole genome shotgun (WGS) entry which is preliminary data.</text>
</comment>
<comment type="similarity">
    <text evidence="1">Belongs to the RutC family.</text>
</comment>
<dbReference type="RefSeq" id="WP_044885759.1">
    <property type="nucleotide sequence ID" value="NZ_JYFN01000023.1"/>
</dbReference>
<name>A0A0D8BEQ8_9ACTN</name>
<accession>A0A0D8BEQ8</accession>
<keyword evidence="3" id="KW-1185">Reference proteome</keyword>
<dbReference type="GO" id="GO:0005829">
    <property type="term" value="C:cytosol"/>
    <property type="evidence" value="ECO:0007669"/>
    <property type="project" value="TreeGrafter"/>
</dbReference>
<dbReference type="EMBL" id="JYFN01000023">
    <property type="protein sequence ID" value="KJE22454.1"/>
    <property type="molecule type" value="Genomic_DNA"/>
</dbReference>
<dbReference type="InterPro" id="IPR006175">
    <property type="entry name" value="YjgF/YER057c/UK114"/>
</dbReference>
<dbReference type="PANTHER" id="PTHR11803:SF58">
    <property type="entry name" value="PROTEIN HMF1-RELATED"/>
    <property type="match status" value="1"/>
</dbReference>
<organism evidence="2 3">
    <name type="scientific">Frankia torreyi</name>
    <dbReference type="NCBI Taxonomy" id="1856"/>
    <lineage>
        <taxon>Bacteria</taxon>
        <taxon>Bacillati</taxon>
        <taxon>Actinomycetota</taxon>
        <taxon>Actinomycetes</taxon>
        <taxon>Frankiales</taxon>
        <taxon>Frankiaceae</taxon>
        <taxon>Frankia</taxon>
    </lineage>
</organism>
<dbReference type="PATRIC" id="fig|1502723.3.peg.2548"/>
<dbReference type="AlphaFoldDB" id="A0A0D8BEQ8"/>
<evidence type="ECO:0000256" key="1">
    <source>
        <dbReference type="ARBA" id="ARBA00010552"/>
    </source>
</evidence>
<reference evidence="2 3" key="2">
    <citation type="journal article" date="2016" name="Genome Announc.">
        <title>Permanent Draft Genome Sequences for Two Variants of Frankia sp. Strain CpI1, the First Frankia Strain Isolated from Root Nodules of Comptonia peregrina.</title>
        <authorList>
            <person name="Oshone R."/>
            <person name="Hurst S.G.IV."/>
            <person name="Abebe-Akele F."/>
            <person name="Simpson S."/>
            <person name="Morris K."/>
            <person name="Thomas W.K."/>
            <person name="Tisa L.S."/>
        </authorList>
    </citation>
    <scope>NUCLEOTIDE SEQUENCE [LARGE SCALE GENOMIC DNA]</scope>
    <source>
        <strain evidence="3">CpI1-S</strain>
    </source>
</reference>
<dbReference type="Gene3D" id="3.30.1330.40">
    <property type="entry name" value="RutC-like"/>
    <property type="match status" value="1"/>
</dbReference>
<dbReference type="CDD" id="cd00448">
    <property type="entry name" value="YjgF_YER057c_UK114_family"/>
    <property type="match status" value="1"/>
</dbReference>
<dbReference type="Proteomes" id="UP000032545">
    <property type="component" value="Unassembled WGS sequence"/>
</dbReference>
<protein>
    <submittedName>
        <fullName evidence="2">Putative translation initiation inhibitor, yjgF family</fullName>
    </submittedName>
</protein>
<sequence>MGTITHLNPPELHSSPAYSQATVAEAGRTLYIGGQNGTDRDGVITGGIAEQTAQALRNVLTLLAAAGAGPEHVARLNVYLAADVDPAEAYAATGAVWGAHPTAVTVVRVAGLGRPEALVEIEATAALG</sequence>
<dbReference type="PANTHER" id="PTHR11803">
    <property type="entry name" value="2-IMINOBUTANOATE/2-IMINOPROPANOATE DEAMINASE RIDA"/>
    <property type="match status" value="1"/>
</dbReference>
<dbReference type="GO" id="GO:0019239">
    <property type="term" value="F:deaminase activity"/>
    <property type="evidence" value="ECO:0007669"/>
    <property type="project" value="TreeGrafter"/>
</dbReference>
<proteinExistence type="inferred from homology"/>
<dbReference type="SUPFAM" id="SSF55298">
    <property type="entry name" value="YjgF-like"/>
    <property type="match status" value="1"/>
</dbReference>